<proteinExistence type="predicted"/>
<dbReference type="CDD" id="cd01285">
    <property type="entry name" value="nucleoside_deaminase"/>
    <property type="match status" value="1"/>
</dbReference>
<dbReference type="RefSeq" id="WP_072283703.1">
    <property type="nucleotide sequence ID" value="NZ_CP015519.1"/>
</dbReference>
<dbReference type="InterPro" id="IPR016193">
    <property type="entry name" value="Cytidine_deaminase-like"/>
</dbReference>
<evidence type="ECO:0000256" key="2">
    <source>
        <dbReference type="ARBA" id="ARBA00022833"/>
    </source>
</evidence>
<evidence type="ECO:0000259" key="3">
    <source>
        <dbReference type="PROSITE" id="PS51747"/>
    </source>
</evidence>
<dbReference type="PANTHER" id="PTHR11079">
    <property type="entry name" value="CYTOSINE DEAMINASE FAMILY MEMBER"/>
    <property type="match status" value="1"/>
</dbReference>
<dbReference type="OrthoDB" id="9802676at2"/>
<dbReference type="Proteomes" id="UP000182517">
    <property type="component" value="Chromosome"/>
</dbReference>
<dbReference type="PROSITE" id="PS00903">
    <property type="entry name" value="CYT_DCMP_DEAMINASES_1"/>
    <property type="match status" value="1"/>
</dbReference>
<dbReference type="GO" id="GO:0047974">
    <property type="term" value="F:guanosine deaminase activity"/>
    <property type="evidence" value="ECO:0007669"/>
    <property type="project" value="TreeGrafter"/>
</dbReference>
<evidence type="ECO:0000256" key="1">
    <source>
        <dbReference type="ARBA" id="ARBA00022723"/>
    </source>
</evidence>
<dbReference type="STRING" id="1842532.A7E78_07725"/>
<dbReference type="KEGG" id="pef:A7E78_07725"/>
<accession>A0A1L3GP61</accession>
<dbReference type="SUPFAM" id="SSF53927">
    <property type="entry name" value="Cytidine deaminase-like"/>
    <property type="match status" value="1"/>
</dbReference>
<dbReference type="EMBL" id="CP015519">
    <property type="protein sequence ID" value="APG27736.1"/>
    <property type="molecule type" value="Genomic_DNA"/>
</dbReference>
<dbReference type="Gene3D" id="3.40.140.10">
    <property type="entry name" value="Cytidine Deaminase, domain 2"/>
    <property type="match status" value="1"/>
</dbReference>
<sequence>MPHSYPDITLSLPDWLDAVLPPAERIYATREERMELVIHLARQNIQRGTGGPFAAAVFNLDSGKLLAPGVNLVLAGHCSVAHAELVALMLAQQLAGSHDLGGPSLPPCELVTSTEPCAMCLGALPWSGIASLVCGAREGDAREIGFDEGDKPADWPASLQRRGIAVYRDVRRLQALAILEEYRNKGGPIYNGRSGR</sequence>
<dbReference type="AlphaFoldDB" id="A0A1L3GP61"/>
<organism evidence="4 5">
    <name type="scientific">Syntrophotalea acetylenivorans</name>
    <dbReference type="NCBI Taxonomy" id="1842532"/>
    <lineage>
        <taxon>Bacteria</taxon>
        <taxon>Pseudomonadati</taxon>
        <taxon>Thermodesulfobacteriota</taxon>
        <taxon>Desulfuromonadia</taxon>
        <taxon>Desulfuromonadales</taxon>
        <taxon>Syntrophotaleaceae</taxon>
        <taxon>Syntrophotalea</taxon>
    </lineage>
</organism>
<reference evidence="4 5" key="1">
    <citation type="journal article" date="2017" name="Genome Announc.">
        <title>Complete Genome Sequences of Two Acetylene-Fermenting Pelobacter acetylenicus Strains.</title>
        <authorList>
            <person name="Sutton J.M."/>
            <person name="Baesman S.M."/>
            <person name="Fierst J.L."/>
            <person name="Poret-Peterson A.T."/>
            <person name="Oremland R.S."/>
            <person name="Dunlap D.S."/>
            <person name="Akob D.M."/>
        </authorList>
    </citation>
    <scope>NUCLEOTIDE SEQUENCE [LARGE SCALE GENOMIC DNA]</scope>
    <source>
        <strain evidence="4 5">SFB93</strain>
    </source>
</reference>
<protein>
    <submittedName>
        <fullName evidence="4">tRNA-specific adenosine deaminase</fullName>
    </submittedName>
</protein>
<dbReference type="GO" id="GO:0008270">
    <property type="term" value="F:zinc ion binding"/>
    <property type="evidence" value="ECO:0007669"/>
    <property type="project" value="InterPro"/>
</dbReference>
<dbReference type="PANTHER" id="PTHR11079:SF161">
    <property type="entry name" value="CMP_DCMP-TYPE DEAMINASE DOMAIN-CONTAINING PROTEIN"/>
    <property type="match status" value="1"/>
</dbReference>
<dbReference type="InterPro" id="IPR016192">
    <property type="entry name" value="APOBEC/CMP_deaminase_Zn-bd"/>
</dbReference>
<dbReference type="Pfam" id="PF00383">
    <property type="entry name" value="dCMP_cyt_deam_1"/>
    <property type="match status" value="1"/>
</dbReference>
<gene>
    <name evidence="4" type="ORF">A7E78_07725</name>
</gene>
<keyword evidence="1" id="KW-0479">Metal-binding</keyword>
<feature type="domain" description="CMP/dCMP-type deaminase" evidence="3">
    <location>
        <begin position="28"/>
        <end position="162"/>
    </location>
</feature>
<evidence type="ECO:0000313" key="4">
    <source>
        <dbReference type="EMBL" id="APG27736.1"/>
    </source>
</evidence>
<keyword evidence="5" id="KW-1185">Reference proteome</keyword>
<evidence type="ECO:0000313" key="5">
    <source>
        <dbReference type="Proteomes" id="UP000182517"/>
    </source>
</evidence>
<dbReference type="GO" id="GO:0006152">
    <property type="term" value="P:purine nucleoside catabolic process"/>
    <property type="evidence" value="ECO:0007669"/>
    <property type="project" value="TreeGrafter"/>
</dbReference>
<keyword evidence="2" id="KW-0862">Zinc</keyword>
<dbReference type="InterPro" id="IPR002125">
    <property type="entry name" value="CMP_dCMP_dom"/>
</dbReference>
<name>A0A1L3GP61_9BACT</name>
<dbReference type="PROSITE" id="PS51747">
    <property type="entry name" value="CYT_DCMP_DEAMINASES_2"/>
    <property type="match status" value="1"/>
</dbReference>